<dbReference type="AlphaFoldDB" id="M4C4C2"/>
<dbReference type="OMA" id="VIMCVEL"/>
<reference evidence="4" key="2">
    <citation type="submission" date="2015-06" db="UniProtKB">
        <authorList>
            <consortium name="EnsemblProtists"/>
        </authorList>
    </citation>
    <scope>IDENTIFICATION</scope>
    <source>
        <strain evidence="4">Emoy2</strain>
    </source>
</reference>
<dbReference type="HOGENOM" id="CLU_023897_0_0_1"/>
<dbReference type="EMBL" id="ABWE02003035">
    <property type="status" value="NOT_ANNOTATED_CDS"/>
    <property type="molecule type" value="Genomic_DNA"/>
</dbReference>
<keyword evidence="1" id="KW-0472">Membrane</keyword>
<feature type="domain" description="Mannosylglycerate hydrolase MGH1-like glycoside hydrolase" evidence="3">
    <location>
        <begin position="72"/>
        <end position="328"/>
    </location>
</feature>
<reference evidence="5" key="1">
    <citation type="journal article" date="2010" name="Science">
        <title>Signatures of adaptation to obligate biotrophy in the Hyaloperonospora arabidopsidis genome.</title>
        <authorList>
            <person name="Baxter L."/>
            <person name="Tripathy S."/>
            <person name="Ishaque N."/>
            <person name="Boot N."/>
            <person name="Cabral A."/>
            <person name="Kemen E."/>
            <person name="Thines M."/>
            <person name="Ah-Fong A."/>
            <person name="Anderson R."/>
            <person name="Badejoko W."/>
            <person name="Bittner-Eddy P."/>
            <person name="Boore J.L."/>
            <person name="Chibucos M.C."/>
            <person name="Coates M."/>
            <person name="Dehal P."/>
            <person name="Delehaunty K."/>
            <person name="Dong S."/>
            <person name="Downton P."/>
            <person name="Dumas B."/>
            <person name="Fabro G."/>
            <person name="Fronick C."/>
            <person name="Fuerstenberg S.I."/>
            <person name="Fulton L."/>
            <person name="Gaulin E."/>
            <person name="Govers F."/>
            <person name="Hughes L."/>
            <person name="Humphray S."/>
            <person name="Jiang R.H."/>
            <person name="Judelson H."/>
            <person name="Kamoun S."/>
            <person name="Kyung K."/>
            <person name="Meijer H."/>
            <person name="Minx P."/>
            <person name="Morris P."/>
            <person name="Nelson J."/>
            <person name="Phuntumart V."/>
            <person name="Qutob D."/>
            <person name="Rehmany A."/>
            <person name="Rougon-Cardoso A."/>
            <person name="Ryden P."/>
            <person name="Torto-Alalibo T."/>
            <person name="Studholme D."/>
            <person name="Wang Y."/>
            <person name="Win J."/>
            <person name="Wood J."/>
            <person name="Clifton S.W."/>
            <person name="Rogers J."/>
            <person name="Van den Ackerveken G."/>
            <person name="Jones J.D."/>
            <person name="McDowell J.M."/>
            <person name="Beynon J."/>
            <person name="Tyler B.M."/>
        </authorList>
    </citation>
    <scope>NUCLEOTIDE SEQUENCE [LARGE SCALE GENOMIC DNA]</scope>
    <source>
        <strain evidence="5">Emoy2</strain>
    </source>
</reference>
<dbReference type="Proteomes" id="UP000011713">
    <property type="component" value="Unassembled WGS sequence"/>
</dbReference>
<evidence type="ECO:0000256" key="1">
    <source>
        <dbReference type="SAM" id="Phobius"/>
    </source>
</evidence>
<dbReference type="EnsemblProtists" id="HpaT813940">
    <property type="protein sequence ID" value="HpaP813940"/>
    <property type="gene ID" value="HpaG813940"/>
</dbReference>
<dbReference type="Gene3D" id="1.50.10.10">
    <property type="match status" value="1"/>
</dbReference>
<feature type="signal peptide" evidence="2">
    <location>
        <begin position="1"/>
        <end position="20"/>
    </location>
</feature>
<dbReference type="InterPro" id="IPR012341">
    <property type="entry name" value="6hp_glycosidase-like_sf"/>
</dbReference>
<feature type="chain" id="PRO_5004049132" description="Mannosylglycerate hydrolase MGH1-like glycoside hydrolase domain-containing protein" evidence="2">
    <location>
        <begin position="21"/>
        <end position="621"/>
    </location>
</feature>
<dbReference type="InParanoid" id="M4C4C2"/>
<evidence type="ECO:0000313" key="5">
    <source>
        <dbReference type="Proteomes" id="UP000011713"/>
    </source>
</evidence>
<evidence type="ECO:0000259" key="3">
    <source>
        <dbReference type="Pfam" id="PF22422"/>
    </source>
</evidence>
<dbReference type="VEuPathDB" id="FungiDB:HpaG813940"/>
<feature type="transmembrane region" description="Helical" evidence="1">
    <location>
        <begin position="480"/>
        <end position="508"/>
    </location>
</feature>
<dbReference type="InterPro" id="IPR054491">
    <property type="entry name" value="MGH1-like_GH"/>
</dbReference>
<protein>
    <recommendedName>
        <fullName evidence="3">Mannosylglycerate hydrolase MGH1-like glycoside hydrolase domain-containing protein</fullName>
    </recommendedName>
</protein>
<keyword evidence="5" id="KW-1185">Reference proteome</keyword>
<dbReference type="eggNOG" id="ENOG502QXZV">
    <property type="taxonomic scope" value="Eukaryota"/>
</dbReference>
<keyword evidence="1" id="KW-1133">Transmembrane helix</keyword>
<keyword evidence="1" id="KW-0812">Transmembrane</keyword>
<dbReference type="GO" id="GO:0005975">
    <property type="term" value="P:carbohydrate metabolic process"/>
    <property type="evidence" value="ECO:0007669"/>
    <property type="project" value="InterPro"/>
</dbReference>
<sequence>MVSATTVLGAAYALALVAVASPCTEQQIEQDAMKLLQDHLDVELGGVGAGKSDVVGFQYLKPAEALLAAQARAHENFTQAAAQVQRILTYQTPDGLLPHLVYGSSVPSNLRWIPSNRTFHPGPAFWQQTSLKEHEKTGWTSSFSTSTISTPPVAADVAWEIFRLAPYDSALGVRTTAVQFLCDVYEPLKKLQKHLFATRRGVSGLLAARHPWETFSSLSPHWKGFLAEVKKAPDYEAVVKCIPEQARRRFEVGASTIFSAQDAVENIYEPMIYLAARTHQGVQGSAINNHGLAAFDSTTNDQFAVEDVEFNSLMLRSSLGLVNIGRVLVRHSPVCTGFSLTQKELLVEVEELRELSEGLKVALVGSDITRDDNKKMRSMKHFLSEPGLADYVRNKTRDMVCEATASTRPSLFWFPLLLEAEEPVRTALSPAYNSHDGRPVEAFNDNYLDSTLAAATLLNVLLPAVTPPPSPDTPPIDHHILSVIMCVELVVAFGVAMSCFLFSVYFVANRPRQAHHFPVSTACRQSAAEHAERISQGKPDHNIKDVNDRGASGYSWVNRYSESSFSDCSPRSEYAPQELEESLLVAASGRYGSFNEDARPQTTSNFVWKAGKKVLAAISPW</sequence>
<name>M4C4C2_HYAAE</name>
<evidence type="ECO:0000256" key="2">
    <source>
        <dbReference type="SAM" id="SignalP"/>
    </source>
</evidence>
<dbReference type="Pfam" id="PF22422">
    <property type="entry name" value="MGH1-like_GH"/>
    <property type="match status" value="1"/>
</dbReference>
<organism evidence="4 5">
    <name type="scientific">Hyaloperonospora arabidopsidis (strain Emoy2)</name>
    <name type="common">Downy mildew agent</name>
    <name type="synonym">Peronospora arabidopsidis</name>
    <dbReference type="NCBI Taxonomy" id="559515"/>
    <lineage>
        <taxon>Eukaryota</taxon>
        <taxon>Sar</taxon>
        <taxon>Stramenopiles</taxon>
        <taxon>Oomycota</taxon>
        <taxon>Peronosporomycetes</taxon>
        <taxon>Peronosporales</taxon>
        <taxon>Peronosporaceae</taxon>
        <taxon>Hyaloperonospora</taxon>
    </lineage>
</organism>
<evidence type="ECO:0000313" key="4">
    <source>
        <dbReference type="EnsemblProtists" id="HpaP813940"/>
    </source>
</evidence>
<proteinExistence type="predicted"/>
<accession>M4C4C2</accession>
<keyword evidence="2" id="KW-0732">Signal</keyword>